<gene>
    <name evidence="2" type="ORF">HannXRQ_Chr01g0028951</name>
    <name evidence="1" type="ORF">HanXRQr2_Chr01g0041581</name>
</gene>
<dbReference type="AlphaFoldDB" id="A0A251VS44"/>
<evidence type="ECO:0000313" key="1">
    <source>
        <dbReference type="EMBL" id="KAF5823742.1"/>
    </source>
</evidence>
<reference evidence="1" key="3">
    <citation type="submission" date="2020-06" db="EMBL/GenBank/DDBJ databases">
        <title>Helianthus annuus Genome sequencing and assembly Release 2.</title>
        <authorList>
            <person name="Gouzy J."/>
            <person name="Langlade N."/>
            <person name="Munos S."/>
        </authorList>
    </citation>
    <scope>NUCLEOTIDE SEQUENCE</scope>
    <source>
        <tissue evidence="1">Leaves</tissue>
    </source>
</reference>
<dbReference type="Gramene" id="mRNA:HanXRQr2_Chr01g0041581">
    <property type="protein sequence ID" value="CDS:HanXRQr2_Chr01g0041581.1"/>
    <property type="gene ID" value="HanXRQr2_Chr01g0041581"/>
</dbReference>
<proteinExistence type="predicted"/>
<organism evidence="2 3">
    <name type="scientific">Helianthus annuus</name>
    <name type="common">Common sunflower</name>
    <dbReference type="NCBI Taxonomy" id="4232"/>
    <lineage>
        <taxon>Eukaryota</taxon>
        <taxon>Viridiplantae</taxon>
        <taxon>Streptophyta</taxon>
        <taxon>Embryophyta</taxon>
        <taxon>Tracheophyta</taxon>
        <taxon>Spermatophyta</taxon>
        <taxon>Magnoliopsida</taxon>
        <taxon>eudicotyledons</taxon>
        <taxon>Gunneridae</taxon>
        <taxon>Pentapetalae</taxon>
        <taxon>asterids</taxon>
        <taxon>campanulids</taxon>
        <taxon>Asterales</taxon>
        <taxon>Asteraceae</taxon>
        <taxon>Asteroideae</taxon>
        <taxon>Heliantheae alliance</taxon>
        <taxon>Heliantheae</taxon>
        <taxon>Helianthus</taxon>
    </lineage>
</organism>
<dbReference type="EMBL" id="CM007890">
    <property type="protein sequence ID" value="OTG38368.1"/>
    <property type="molecule type" value="Genomic_DNA"/>
</dbReference>
<dbReference type="InParanoid" id="A0A251VS44"/>
<name>A0A251VS44_HELAN</name>
<keyword evidence="3" id="KW-1185">Reference proteome</keyword>
<sequence length="80" mass="9335">MLMILDLIKLLKIVNYLYFITLQRLKSTICHFVRLQIDMRFSICHQVVVDLIRRSGCKVIVKVFVRALMKASNVPICTPL</sequence>
<evidence type="ECO:0000313" key="2">
    <source>
        <dbReference type="EMBL" id="OTG38368.1"/>
    </source>
</evidence>
<dbReference type="EMBL" id="MNCJ02000316">
    <property type="protein sequence ID" value="KAF5823742.1"/>
    <property type="molecule type" value="Genomic_DNA"/>
</dbReference>
<accession>A0A251VS44</accession>
<protein>
    <submittedName>
        <fullName evidence="2">Uncharacterized protein</fullName>
    </submittedName>
</protein>
<evidence type="ECO:0000313" key="3">
    <source>
        <dbReference type="Proteomes" id="UP000215914"/>
    </source>
</evidence>
<reference evidence="1 3" key="1">
    <citation type="journal article" date="2017" name="Nature">
        <title>The sunflower genome provides insights into oil metabolism, flowering and Asterid evolution.</title>
        <authorList>
            <person name="Badouin H."/>
            <person name="Gouzy J."/>
            <person name="Grassa C.J."/>
            <person name="Murat F."/>
            <person name="Staton S.E."/>
            <person name="Cottret L."/>
            <person name="Lelandais-Briere C."/>
            <person name="Owens G.L."/>
            <person name="Carrere S."/>
            <person name="Mayjonade B."/>
            <person name="Legrand L."/>
            <person name="Gill N."/>
            <person name="Kane N.C."/>
            <person name="Bowers J.E."/>
            <person name="Hubner S."/>
            <person name="Bellec A."/>
            <person name="Berard A."/>
            <person name="Berges H."/>
            <person name="Blanchet N."/>
            <person name="Boniface M.C."/>
            <person name="Brunel D."/>
            <person name="Catrice O."/>
            <person name="Chaidir N."/>
            <person name="Claudel C."/>
            <person name="Donnadieu C."/>
            <person name="Faraut T."/>
            <person name="Fievet G."/>
            <person name="Helmstetter N."/>
            <person name="King M."/>
            <person name="Knapp S.J."/>
            <person name="Lai Z."/>
            <person name="Le Paslier M.C."/>
            <person name="Lippi Y."/>
            <person name="Lorenzon L."/>
            <person name="Mandel J.R."/>
            <person name="Marage G."/>
            <person name="Marchand G."/>
            <person name="Marquand E."/>
            <person name="Bret-Mestries E."/>
            <person name="Morien E."/>
            <person name="Nambeesan S."/>
            <person name="Nguyen T."/>
            <person name="Pegot-Espagnet P."/>
            <person name="Pouilly N."/>
            <person name="Raftis F."/>
            <person name="Sallet E."/>
            <person name="Schiex T."/>
            <person name="Thomas J."/>
            <person name="Vandecasteele C."/>
            <person name="Vares D."/>
            <person name="Vear F."/>
            <person name="Vautrin S."/>
            <person name="Crespi M."/>
            <person name="Mangin B."/>
            <person name="Burke J.M."/>
            <person name="Salse J."/>
            <person name="Munos S."/>
            <person name="Vincourt P."/>
            <person name="Rieseberg L.H."/>
            <person name="Langlade N.B."/>
        </authorList>
    </citation>
    <scope>NUCLEOTIDE SEQUENCE [LARGE SCALE GENOMIC DNA]</scope>
    <source>
        <strain evidence="3">cv. SF193</strain>
        <tissue evidence="1">Leaves</tissue>
    </source>
</reference>
<dbReference type="Proteomes" id="UP000215914">
    <property type="component" value="Chromosome 1"/>
</dbReference>
<reference evidence="2" key="2">
    <citation type="submission" date="2017-02" db="EMBL/GenBank/DDBJ databases">
        <title>Sunflower complete genome.</title>
        <authorList>
            <person name="Langlade N."/>
            <person name="Munos S."/>
        </authorList>
    </citation>
    <scope>NUCLEOTIDE SEQUENCE [LARGE SCALE GENOMIC DNA]</scope>
    <source>
        <tissue evidence="2">Leaves</tissue>
    </source>
</reference>